<reference evidence="1" key="1">
    <citation type="journal article" date="2023" name="Science">
        <title>Genome structures resolve the early diversification of teleost fishes.</title>
        <authorList>
            <person name="Parey E."/>
            <person name="Louis A."/>
            <person name="Montfort J."/>
            <person name="Bouchez O."/>
            <person name="Roques C."/>
            <person name="Iampietro C."/>
            <person name="Lluch J."/>
            <person name="Castinel A."/>
            <person name="Donnadieu C."/>
            <person name="Desvignes T."/>
            <person name="Floi Bucao C."/>
            <person name="Jouanno E."/>
            <person name="Wen M."/>
            <person name="Mejri S."/>
            <person name="Dirks R."/>
            <person name="Jansen H."/>
            <person name="Henkel C."/>
            <person name="Chen W.J."/>
            <person name="Zahm M."/>
            <person name="Cabau C."/>
            <person name="Klopp C."/>
            <person name="Thompson A.W."/>
            <person name="Robinson-Rechavi M."/>
            <person name="Braasch I."/>
            <person name="Lecointre G."/>
            <person name="Bobe J."/>
            <person name="Postlethwait J.H."/>
            <person name="Berthelot C."/>
            <person name="Roest Crollius H."/>
            <person name="Guiguen Y."/>
        </authorList>
    </citation>
    <scope>NUCLEOTIDE SEQUENCE</scope>
    <source>
        <strain evidence="1">NC1722</strain>
    </source>
</reference>
<evidence type="ECO:0000313" key="1">
    <source>
        <dbReference type="EMBL" id="KAJ8355322.1"/>
    </source>
</evidence>
<dbReference type="Proteomes" id="UP001221898">
    <property type="component" value="Unassembled WGS sequence"/>
</dbReference>
<comment type="caution">
    <text evidence="1">The sequence shown here is derived from an EMBL/GenBank/DDBJ whole genome shotgun (WGS) entry which is preliminary data.</text>
</comment>
<dbReference type="AlphaFoldDB" id="A0AAD7R1R8"/>
<name>A0AAD7R1R8_9TELE</name>
<keyword evidence="2" id="KW-1185">Reference proteome</keyword>
<organism evidence="1 2">
    <name type="scientific">Aldrovandia affinis</name>
    <dbReference type="NCBI Taxonomy" id="143900"/>
    <lineage>
        <taxon>Eukaryota</taxon>
        <taxon>Metazoa</taxon>
        <taxon>Chordata</taxon>
        <taxon>Craniata</taxon>
        <taxon>Vertebrata</taxon>
        <taxon>Euteleostomi</taxon>
        <taxon>Actinopterygii</taxon>
        <taxon>Neopterygii</taxon>
        <taxon>Teleostei</taxon>
        <taxon>Notacanthiformes</taxon>
        <taxon>Halosauridae</taxon>
        <taxon>Aldrovandia</taxon>
    </lineage>
</organism>
<gene>
    <name evidence="1" type="ORF">AAFF_G00069760</name>
</gene>
<protein>
    <submittedName>
        <fullName evidence="1">Uncharacterized protein</fullName>
    </submittedName>
</protein>
<dbReference type="EMBL" id="JAINUG010001413">
    <property type="protein sequence ID" value="KAJ8355322.1"/>
    <property type="molecule type" value="Genomic_DNA"/>
</dbReference>
<evidence type="ECO:0000313" key="2">
    <source>
        <dbReference type="Proteomes" id="UP001221898"/>
    </source>
</evidence>
<accession>A0AAD7R1R8</accession>
<proteinExistence type="predicted"/>
<sequence length="109" mass="11659">MRSQTTCLISGSDTPPNGPLEFVELRLIDVTLALDGDGRRVWNRQPDGGFDGCGISPSSRMRSRSTSIVGSGIGTADNRACVYGCIGRSYSASRSAISTIRRVHHSDTI</sequence>